<evidence type="ECO:0000313" key="12">
    <source>
        <dbReference type="Proteomes" id="UP000002258"/>
    </source>
</evidence>
<gene>
    <name evidence="11" type="primary">HUT1</name>
    <name evidence="11" type="ORF">PICST_34595</name>
</gene>
<feature type="transmembrane region" description="Helical" evidence="10">
    <location>
        <begin position="49"/>
        <end position="70"/>
    </location>
</feature>
<dbReference type="HOGENOM" id="CLU_036019_0_2_1"/>
<dbReference type="OrthoDB" id="1601at2759"/>
<evidence type="ECO:0000256" key="8">
    <source>
        <dbReference type="ARBA" id="ARBA00023136"/>
    </source>
</evidence>
<comment type="subcellular location">
    <subcellularLocation>
        <location evidence="1">Endoplasmic reticulum membrane</location>
        <topology evidence="1">Multi-pass membrane protein</topology>
    </subcellularLocation>
</comment>
<organism evidence="11 12">
    <name type="scientific">Scheffersomyces stipitis (strain ATCC 58785 / CBS 6054 / NBRC 10063 / NRRL Y-11545)</name>
    <name type="common">Yeast</name>
    <name type="synonym">Pichia stipitis</name>
    <dbReference type="NCBI Taxonomy" id="322104"/>
    <lineage>
        <taxon>Eukaryota</taxon>
        <taxon>Fungi</taxon>
        <taxon>Dikarya</taxon>
        <taxon>Ascomycota</taxon>
        <taxon>Saccharomycotina</taxon>
        <taxon>Pichiomycetes</taxon>
        <taxon>Debaryomycetaceae</taxon>
        <taxon>Scheffersomyces</taxon>
    </lineage>
</organism>
<proteinExistence type="inferred from homology"/>
<dbReference type="GeneID" id="4851774"/>
<keyword evidence="6" id="KW-0256">Endoplasmic reticulum</keyword>
<keyword evidence="4" id="KW-0762">Sugar transport</keyword>
<evidence type="ECO:0000256" key="4">
    <source>
        <dbReference type="ARBA" id="ARBA00022597"/>
    </source>
</evidence>
<evidence type="ECO:0000256" key="7">
    <source>
        <dbReference type="ARBA" id="ARBA00022989"/>
    </source>
</evidence>
<evidence type="ECO:0000256" key="1">
    <source>
        <dbReference type="ARBA" id="ARBA00004477"/>
    </source>
</evidence>
<dbReference type="KEGG" id="pic:PICST_34595"/>
<feature type="transmembrane region" description="Helical" evidence="10">
    <location>
        <begin position="118"/>
        <end position="140"/>
    </location>
</feature>
<feature type="transmembrane region" description="Helical" evidence="10">
    <location>
        <begin position="262"/>
        <end position="283"/>
    </location>
</feature>
<keyword evidence="5 10" id="KW-0812">Transmembrane</keyword>
<evidence type="ECO:0000256" key="3">
    <source>
        <dbReference type="ARBA" id="ARBA00022448"/>
    </source>
</evidence>
<evidence type="ECO:0000313" key="11">
    <source>
        <dbReference type="EMBL" id="EAZ62848.2"/>
    </source>
</evidence>
<dbReference type="FunCoup" id="A3GHM5">
    <property type="interactions" value="477"/>
</dbReference>
<dbReference type="InterPro" id="IPR037185">
    <property type="entry name" value="EmrE-like"/>
</dbReference>
<comment type="caution">
    <text evidence="11">The sequence shown here is derived from an EMBL/GenBank/DDBJ whole genome shotgun (WGS) entry which is preliminary data.</text>
</comment>
<sequence length="351" mass="38923">MKKHGSLLTLTICVLGLYGSFLSWSVLQERINTKPYGENENEIEFFKAPLIINIVQAFFASIVGFGYSLVTTKVNPFKIFTANEKSVARKYMLSLLLISITSSLSSPLGYQSLKHVDYLAYLLAKSCKLIPVMIIHLVFYRTRFPVSKYIVASSVTFGVTLFTLAHSSKSSKSSINDGKTLLGMAQLIGSMLLDGLTNSTQDQMFKLSSPSGSQNMVKITGAKLMCILNLFVCALTLAYTVIFAYESEVVYTLNFFHKHPEVLYNILEFSVFGAVGQVFIFIILEKFDSLILVTATVTRKMISMILSVVLFGHFLSSIQWCGVGLVFGGIGYEALVKLNSNKKVSKEKKSQ</sequence>
<evidence type="ECO:0000256" key="10">
    <source>
        <dbReference type="SAM" id="Phobius"/>
    </source>
</evidence>
<dbReference type="InterPro" id="IPR013657">
    <property type="entry name" value="SCL35B1-4/HUT1"/>
</dbReference>
<dbReference type="PANTHER" id="PTHR10778">
    <property type="entry name" value="SOLUTE CARRIER FAMILY 35 MEMBER B"/>
    <property type="match status" value="1"/>
</dbReference>
<keyword evidence="7 10" id="KW-1133">Transmembrane helix</keyword>
<keyword evidence="12" id="KW-1185">Reference proteome</keyword>
<dbReference type="SUPFAM" id="SSF103481">
    <property type="entry name" value="Multidrug resistance efflux transporter EmrE"/>
    <property type="match status" value="1"/>
</dbReference>
<dbReference type="Pfam" id="PF08449">
    <property type="entry name" value="UAA"/>
    <property type="match status" value="1"/>
</dbReference>
<dbReference type="AlphaFoldDB" id="A3GHM5"/>
<feature type="transmembrane region" description="Helical" evidence="10">
    <location>
        <begin position="91"/>
        <end position="112"/>
    </location>
</feature>
<evidence type="ECO:0000256" key="6">
    <source>
        <dbReference type="ARBA" id="ARBA00022824"/>
    </source>
</evidence>
<dbReference type="STRING" id="322104.A3GHM5"/>
<dbReference type="GO" id="GO:0005459">
    <property type="term" value="F:UDP-galactose transmembrane transporter activity"/>
    <property type="evidence" value="ECO:0007669"/>
    <property type="project" value="EnsemblFungi"/>
</dbReference>
<dbReference type="GO" id="GO:0120112">
    <property type="term" value="P:UDP-glucose transmembrane transport into endoplasmic reticulum"/>
    <property type="evidence" value="ECO:0007669"/>
    <property type="project" value="EnsemblFungi"/>
</dbReference>
<dbReference type="eggNOG" id="KOG1581">
    <property type="taxonomic scope" value="Eukaryota"/>
</dbReference>
<feature type="transmembrane region" description="Helical" evidence="10">
    <location>
        <begin position="221"/>
        <end position="242"/>
    </location>
</feature>
<dbReference type="GO" id="GO:0005460">
    <property type="term" value="F:UDP-glucose transmembrane transporter activity"/>
    <property type="evidence" value="ECO:0007669"/>
    <property type="project" value="TreeGrafter"/>
</dbReference>
<evidence type="ECO:0000256" key="9">
    <source>
        <dbReference type="ARBA" id="ARBA00041103"/>
    </source>
</evidence>
<comment type="similarity">
    <text evidence="2">Belongs to the nucleotide-sugar transporter family. SLC35B subfamily.</text>
</comment>
<evidence type="ECO:0000256" key="2">
    <source>
        <dbReference type="ARBA" id="ARBA00010694"/>
    </source>
</evidence>
<dbReference type="EMBL" id="AAVQ01000002">
    <property type="protein sequence ID" value="EAZ62848.2"/>
    <property type="molecule type" value="Genomic_DNA"/>
</dbReference>
<evidence type="ECO:0000256" key="5">
    <source>
        <dbReference type="ARBA" id="ARBA00022692"/>
    </source>
</evidence>
<reference evidence="11 12" key="1">
    <citation type="journal article" date="2007" name="Nat. Biotechnol.">
        <title>Genome sequence of the lignocellulose-bioconverting and xylose-fermenting yeast Pichia stipitis.</title>
        <authorList>
            <person name="Jeffries T.W."/>
            <person name="Grigoriev I.V."/>
            <person name="Grimwood J."/>
            <person name="Laplaza J.M."/>
            <person name="Aerts A."/>
            <person name="Salamov A."/>
            <person name="Schmutz J."/>
            <person name="Lindquist E."/>
            <person name="Dehal P."/>
            <person name="Shapiro H."/>
            <person name="Jin Y.S."/>
            <person name="Passoth V."/>
            <person name="Richardson P.M."/>
        </authorList>
    </citation>
    <scope>NUCLEOTIDE SEQUENCE [LARGE SCALE GENOMIC DNA]</scope>
    <source>
        <strain evidence="12">ATCC 58785 / CBS 6054 / NBRC 10063 / NRRL Y-11545</strain>
    </source>
</reference>
<dbReference type="InParanoid" id="A3GHM5"/>
<dbReference type="GO" id="GO:0005789">
    <property type="term" value="C:endoplasmic reticulum membrane"/>
    <property type="evidence" value="ECO:0007669"/>
    <property type="project" value="UniProtKB-SubCell"/>
</dbReference>
<accession>A3GHM5</accession>
<dbReference type="PANTHER" id="PTHR10778:SF10">
    <property type="entry name" value="SOLUTE CARRIER FAMILY 35 MEMBER B1"/>
    <property type="match status" value="1"/>
</dbReference>
<dbReference type="Proteomes" id="UP000002258">
    <property type="component" value="Chromosome 1"/>
</dbReference>
<dbReference type="GO" id="GO:0000139">
    <property type="term" value="C:Golgi membrane"/>
    <property type="evidence" value="ECO:0007669"/>
    <property type="project" value="TreeGrafter"/>
</dbReference>
<keyword evidence="3" id="KW-0813">Transport</keyword>
<dbReference type="OMA" id="CGAIGQV"/>
<dbReference type="RefSeq" id="XP_001386871.2">
    <property type="nucleotide sequence ID" value="XM_001386834.1"/>
</dbReference>
<keyword evidence="8 10" id="KW-0472">Membrane</keyword>
<name>A3GHM5_PICST</name>
<protein>
    <recommendedName>
        <fullName evidence="9">UDP-galactose transporter homolog 1</fullName>
    </recommendedName>
</protein>